<evidence type="ECO:0000313" key="3">
    <source>
        <dbReference type="Proteomes" id="UP000001366"/>
    </source>
</evidence>
<dbReference type="Pfam" id="PF05685">
    <property type="entry name" value="Uma2"/>
    <property type="match status" value="1"/>
</dbReference>
<dbReference type="OrthoDB" id="13459at2"/>
<dbReference type="Proteomes" id="UP000001366">
    <property type="component" value="Chromosome"/>
</dbReference>
<dbReference type="InterPro" id="IPR011335">
    <property type="entry name" value="Restrct_endonuc-II-like"/>
</dbReference>
<dbReference type="InterPro" id="IPR008538">
    <property type="entry name" value="Uma2"/>
</dbReference>
<dbReference type="AlphaFoldDB" id="C0QSW9"/>
<dbReference type="PaxDb" id="123214-PERMA_2012"/>
<accession>C0QSW9</accession>
<dbReference type="KEGG" id="pmx:PERMA_2012"/>
<reference evidence="2 3" key="1">
    <citation type="journal article" date="2009" name="J. Bacteriol.">
        <title>Complete and draft genome sequences of six members of the Aquificales.</title>
        <authorList>
            <person name="Reysenbach A.L."/>
            <person name="Hamamura N."/>
            <person name="Podar M."/>
            <person name="Griffiths E."/>
            <person name="Ferreira S."/>
            <person name="Hochstein R."/>
            <person name="Heidelberg J."/>
            <person name="Johnson J."/>
            <person name="Mead D."/>
            <person name="Pohorille A."/>
            <person name="Sarmiento M."/>
            <person name="Schweighofer K."/>
            <person name="Seshadri R."/>
            <person name="Voytek M.A."/>
        </authorList>
    </citation>
    <scope>NUCLEOTIDE SEQUENCE [LARGE SCALE GENOMIC DNA]</scope>
    <source>
        <strain evidence="3">DSM 14350 / EX-H1</strain>
    </source>
</reference>
<dbReference type="eggNOG" id="COG4636">
    <property type="taxonomic scope" value="Bacteria"/>
</dbReference>
<organism evidence="2 3">
    <name type="scientific">Persephonella marina (strain DSM 14350 / EX-H1)</name>
    <dbReference type="NCBI Taxonomy" id="123214"/>
    <lineage>
        <taxon>Bacteria</taxon>
        <taxon>Pseudomonadati</taxon>
        <taxon>Aquificota</taxon>
        <taxon>Aquificia</taxon>
        <taxon>Aquificales</taxon>
        <taxon>Hydrogenothermaceae</taxon>
        <taxon>Persephonella</taxon>
    </lineage>
</organism>
<dbReference type="HOGENOM" id="CLU_1352862_0_0_0"/>
<dbReference type="EMBL" id="CP001230">
    <property type="protein sequence ID" value="ACO02970.1"/>
    <property type="molecule type" value="Genomic_DNA"/>
</dbReference>
<dbReference type="SUPFAM" id="SSF52980">
    <property type="entry name" value="Restriction endonuclease-like"/>
    <property type="match status" value="1"/>
</dbReference>
<evidence type="ECO:0000313" key="2">
    <source>
        <dbReference type="EMBL" id="ACO02970.1"/>
    </source>
</evidence>
<name>C0QSW9_PERMH</name>
<gene>
    <name evidence="2" type="ordered locus">PERMA_2012</name>
</gene>
<dbReference type="Gene3D" id="3.90.1570.10">
    <property type="entry name" value="tt1808, chain A"/>
    <property type="match status" value="1"/>
</dbReference>
<dbReference type="InterPro" id="IPR012296">
    <property type="entry name" value="Nuclease_put_TT1808"/>
</dbReference>
<dbReference type="RefSeq" id="WP_012675209.1">
    <property type="nucleotide sequence ID" value="NC_012440.1"/>
</dbReference>
<sequence>MTKVLEDKKTKKRKRVPKELIYEMRYGSPIYYRDYDKVLSGEKTLEEVMGSSKIQAWIISTILEFLVKVLDGKKYKVFANEAGFQWAPRTWRNLDIAIFNKKKLLKEGLTDKYTKTPPEVVIEVDTKADLRKYGDMLSYMKEKIQDLLNAGVKKVIWYTTDDKKVMVAEKNKRWFITDWNDTINVIDDIDLNLEDLLKKEGIDL</sequence>
<feature type="domain" description="Putative restriction endonuclease" evidence="1">
    <location>
        <begin position="45"/>
        <end position="171"/>
    </location>
</feature>
<proteinExistence type="predicted"/>
<evidence type="ECO:0000259" key="1">
    <source>
        <dbReference type="Pfam" id="PF05685"/>
    </source>
</evidence>
<protein>
    <recommendedName>
        <fullName evidence="1">Putative restriction endonuclease domain-containing protein</fullName>
    </recommendedName>
</protein>
<keyword evidence="3" id="KW-1185">Reference proteome</keyword>